<evidence type="ECO:0000256" key="1">
    <source>
        <dbReference type="SAM" id="MobiDB-lite"/>
    </source>
</evidence>
<comment type="caution">
    <text evidence="2">The sequence shown here is derived from an EMBL/GenBank/DDBJ whole genome shotgun (WGS) entry which is preliminary data.</text>
</comment>
<keyword evidence="3" id="KW-1185">Reference proteome</keyword>
<reference evidence="2 3" key="1">
    <citation type="submission" date="2021-07" db="EMBL/GenBank/DDBJ databases">
        <title>Actinomadura sp. PM05-2 isolated from lichen.</title>
        <authorList>
            <person name="Somphong A."/>
            <person name="Phongsopitanun W."/>
            <person name="Tanasupawat S."/>
            <person name="Peongsungnone V."/>
        </authorList>
    </citation>
    <scope>NUCLEOTIDE SEQUENCE [LARGE SCALE GENOMIC DNA]</scope>
    <source>
        <strain evidence="2 3">PM05-2</strain>
    </source>
</reference>
<feature type="region of interest" description="Disordered" evidence="1">
    <location>
        <begin position="19"/>
        <end position="59"/>
    </location>
</feature>
<proteinExistence type="predicted"/>
<sequence length="59" mass="6025">MRERSRPTTVHLAVDGRVGDLRSVGGESGSAGGGSPVGHAGGLEGERHWFLREGAGRAA</sequence>
<dbReference type="RefSeq" id="WP_220170954.1">
    <property type="nucleotide sequence ID" value="NZ_JAIBOA010000041.1"/>
</dbReference>
<evidence type="ECO:0000313" key="3">
    <source>
        <dbReference type="Proteomes" id="UP000774570"/>
    </source>
</evidence>
<evidence type="ECO:0000313" key="2">
    <source>
        <dbReference type="EMBL" id="MBW8487718.1"/>
    </source>
</evidence>
<protein>
    <submittedName>
        <fullName evidence="2">Uncharacterized protein</fullName>
    </submittedName>
</protein>
<name>A0ABS7G7V7_9ACTN</name>
<dbReference type="EMBL" id="JAIBOA010000041">
    <property type="protein sequence ID" value="MBW8487718.1"/>
    <property type="molecule type" value="Genomic_DNA"/>
</dbReference>
<dbReference type="Proteomes" id="UP000774570">
    <property type="component" value="Unassembled WGS sequence"/>
</dbReference>
<accession>A0ABS7G7V7</accession>
<feature type="compositionally biased region" description="Basic and acidic residues" evidence="1">
    <location>
        <begin position="44"/>
        <end position="59"/>
    </location>
</feature>
<organism evidence="2 3">
    <name type="scientific">Actinomadura parmotrematis</name>
    <dbReference type="NCBI Taxonomy" id="2864039"/>
    <lineage>
        <taxon>Bacteria</taxon>
        <taxon>Bacillati</taxon>
        <taxon>Actinomycetota</taxon>
        <taxon>Actinomycetes</taxon>
        <taxon>Streptosporangiales</taxon>
        <taxon>Thermomonosporaceae</taxon>
        <taxon>Actinomadura</taxon>
    </lineage>
</organism>
<gene>
    <name evidence="2" type="ORF">K1Y72_35575</name>
</gene>
<feature type="compositionally biased region" description="Gly residues" evidence="1">
    <location>
        <begin position="26"/>
        <end position="43"/>
    </location>
</feature>